<accession>A0A1X6NPL9</accession>
<keyword evidence="1" id="KW-0227">DNA damage</keyword>
<dbReference type="Gene3D" id="1.10.340.30">
    <property type="entry name" value="Hypothetical protein, domain 2"/>
    <property type="match status" value="1"/>
</dbReference>
<feature type="compositionally biased region" description="Polar residues" evidence="3">
    <location>
        <begin position="40"/>
        <end position="52"/>
    </location>
</feature>
<evidence type="ECO:0000256" key="1">
    <source>
        <dbReference type="ARBA" id="ARBA00022763"/>
    </source>
</evidence>
<protein>
    <recommendedName>
        <fullName evidence="4">HhH-GPD domain-containing protein</fullName>
    </recommendedName>
</protein>
<dbReference type="InterPro" id="IPR003265">
    <property type="entry name" value="HhH-GPD_domain"/>
</dbReference>
<dbReference type="OrthoDB" id="415889at2759"/>
<feature type="region of interest" description="Disordered" evidence="3">
    <location>
        <begin position="255"/>
        <end position="294"/>
    </location>
</feature>
<evidence type="ECO:0000256" key="2">
    <source>
        <dbReference type="ARBA" id="ARBA00023204"/>
    </source>
</evidence>
<dbReference type="GO" id="GO:0032993">
    <property type="term" value="C:protein-DNA complex"/>
    <property type="evidence" value="ECO:0007669"/>
    <property type="project" value="TreeGrafter"/>
</dbReference>
<feature type="compositionally biased region" description="Low complexity" evidence="3">
    <location>
        <begin position="53"/>
        <end position="65"/>
    </location>
</feature>
<evidence type="ECO:0000313" key="6">
    <source>
        <dbReference type="Proteomes" id="UP000218209"/>
    </source>
</evidence>
<name>A0A1X6NPL9_PORUM</name>
<keyword evidence="6" id="KW-1185">Reference proteome</keyword>
<dbReference type="AlphaFoldDB" id="A0A1X6NPL9"/>
<dbReference type="InterPro" id="IPR051912">
    <property type="entry name" value="Alkylbase_DNA_Glycosylase/TA"/>
</dbReference>
<dbReference type="GO" id="GO:0008725">
    <property type="term" value="F:DNA-3-methyladenine glycosylase activity"/>
    <property type="evidence" value="ECO:0007669"/>
    <property type="project" value="TreeGrafter"/>
</dbReference>
<sequence>MPRRRAPPAAASSRGGQRSGAATQATARLLPVAAPAGVSKQPSATKSTRQPRTATAPGVAVAATTLCETEPSPAPPPLAPPSSVAKQPGAAIKPEHPPPLLPPAARTRVSKRLAAAAKTEACTAECIPPPSNANEAVTVTKSERRPPLTPTTVPARVSKRLAAAALIPVCSTECIPPPPSTELLIAVTKSEPRPSLIPTTVPARVSKRLVAAAQMPACSSECILPTPRTKPPAAVPSTGCQPSVVVTAAKTIPPNVLPSPVRQPRVAPTGRAGKSRARAHRAPPRVPRPVRTAGGCAVSPGPVSGFVSARQRSLRLAAAVAHLWHAAPQVARLLTAPGAFAPPFRRAPLFDALARSILYQQVNGATARFLYARLGALLYPDAAAADVDALDFPPLTPKGVLGLGVDGVRAMGVSASKARFIVSAAAACAAKSGGLDERRLGLLDDAQVESVLRALPGVGAWTVAMVSMFVLERPDALPAGDLTLRRAAAALWGVAATGTAEAASTFGGAVKVSADGTGGAKVSARIKAKASRVAAAAGTEGVPEAPPPALPAMVAAEDMGRLFEACRPFRSYAAWALWGVTDERAFLPIGGVLQRMGD</sequence>
<dbReference type="GO" id="GO:0005634">
    <property type="term" value="C:nucleus"/>
    <property type="evidence" value="ECO:0007669"/>
    <property type="project" value="TreeGrafter"/>
</dbReference>
<evidence type="ECO:0000256" key="3">
    <source>
        <dbReference type="SAM" id="MobiDB-lite"/>
    </source>
</evidence>
<reference evidence="5 6" key="1">
    <citation type="submission" date="2017-03" db="EMBL/GenBank/DDBJ databases">
        <title>WGS assembly of Porphyra umbilicalis.</title>
        <authorList>
            <person name="Brawley S.H."/>
            <person name="Blouin N.A."/>
            <person name="Ficko-Blean E."/>
            <person name="Wheeler G.L."/>
            <person name="Lohr M."/>
            <person name="Goodson H.V."/>
            <person name="Jenkins J.W."/>
            <person name="Blaby-Haas C.E."/>
            <person name="Helliwell K.E."/>
            <person name="Chan C."/>
            <person name="Marriage T."/>
            <person name="Bhattacharya D."/>
            <person name="Klein A.S."/>
            <person name="Badis Y."/>
            <person name="Brodie J."/>
            <person name="Cao Y."/>
            <person name="Collen J."/>
            <person name="Dittami S.M."/>
            <person name="Gachon C.M."/>
            <person name="Green B.R."/>
            <person name="Karpowicz S."/>
            <person name="Kim J.W."/>
            <person name="Kudahl U."/>
            <person name="Lin S."/>
            <person name="Michel G."/>
            <person name="Mittag M."/>
            <person name="Olson B.J."/>
            <person name="Pangilinan J."/>
            <person name="Peng Y."/>
            <person name="Qiu H."/>
            <person name="Shu S."/>
            <person name="Singer J.T."/>
            <person name="Smith A.G."/>
            <person name="Sprecher B.N."/>
            <person name="Wagner V."/>
            <person name="Wang W."/>
            <person name="Wang Z.-Y."/>
            <person name="Yan J."/>
            <person name="Yarish C."/>
            <person name="Zoeuner-Riek S."/>
            <person name="Zhuang Y."/>
            <person name="Zou Y."/>
            <person name="Lindquist E.A."/>
            <person name="Grimwood J."/>
            <person name="Barry K."/>
            <person name="Rokhsar D.S."/>
            <person name="Schmutz J."/>
            <person name="Stiller J.W."/>
            <person name="Grossman A.R."/>
            <person name="Prochnik S.E."/>
        </authorList>
    </citation>
    <scope>NUCLEOTIDE SEQUENCE [LARGE SCALE GENOMIC DNA]</scope>
    <source>
        <strain evidence="5">4086291</strain>
    </source>
</reference>
<proteinExistence type="predicted"/>
<dbReference type="EMBL" id="KV919246">
    <property type="protein sequence ID" value="OSX70515.1"/>
    <property type="molecule type" value="Genomic_DNA"/>
</dbReference>
<feature type="region of interest" description="Disordered" evidence="3">
    <location>
        <begin position="1"/>
        <end position="104"/>
    </location>
</feature>
<dbReference type="GO" id="GO:0032131">
    <property type="term" value="F:alkylated DNA binding"/>
    <property type="evidence" value="ECO:0007669"/>
    <property type="project" value="TreeGrafter"/>
</dbReference>
<feature type="domain" description="HhH-GPD" evidence="4">
    <location>
        <begin position="358"/>
        <end position="520"/>
    </location>
</feature>
<dbReference type="GO" id="GO:0006285">
    <property type="term" value="P:base-excision repair, AP site formation"/>
    <property type="evidence" value="ECO:0007669"/>
    <property type="project" value="TreeGrafter"/>
</dbReference>
<organism evidence="5 6">
    <name type="scientific">Porphyra umbilicalis</name>
    <name type="common">Purple laver</name>
    <name type="synonym">Red alga</name>
    <dbReference type="NCBI Taxonomy" id="2786"/>
    <lineage>
        <taxon>Eukaryota</taxon>
        <taxon>Rhodophyta</taxon>
        <taxon>Bangiophyceae</taxon>
        <taxon>Bangiales</taxon>
        <taxon>Bangiaceae</taxon>
        <taxon>Porphyra</taxon>
    </lineage>
</organism>
<dbReference type="PANTHER" id="PTHR43003">
    <property type="entry name" value="DNA-3-METHYLADENINE GLYCOSYLASE"/>
    <property type="match status" value="1"/>
</dbReference>
<dbReference type="SMART" id="SM00478">
    <property type="entry name" value="ENDO3c"/>
    <property type="match status" value="1"/>
</dbReference>
<gene>
    <name evidence="5" type="ORF">BU14_0736s0008</name>
</gene>
<dbReference type="PANTHER" id="PTHR43003:SF5">
    <property type="entry name" value="DNA-3-METHYLADENINE GLYCOSYLASE"/>
    <property type="match status" value="1"/>
</dbReference>
<feature type="compositionally biased region" description="Basic residues" evidence="3">
    <location>
        <begin position="273"/>
        <end position="283"/>
    </location>
</feature>
<dbReference type="InterPro" id="IPR011257">
    <property type="entry name" value="DNA_glycosylase"/>
</dbReference>
<keyword evidence="2" id="KW-0234">DNA repair</keyword>
<evidence type="ECO:0000259" key="4">
    <source>
        <dbReference type="SMART" id="SM00478"/>
    </source>
</evidence>
<dbReference type="SUPFAM" id="SSF48150">
    <property type="entry name" value="DNA-glycosylase"/>
    <property type="match status" value="1"/>
</dbReference>
<dbReference type="Proteomes" id="UP000218209">
    <property type="component" value="Unassembled WGS sequence"/>
</dbReference>
<dbReference type="Gene3D" id="1.10.1670.40">
    <property type="match status" value="1"/>
</dbReference>
<dbReference type="GO" id="GO:0006307">
    <property type="term" value="P:DNA alkylation repair"/>
    <property type="evidence" value="ECO:0007669"/>
    <property type="project" value="TreeGrafter"/>
</dbReference>
<dbReference type="GO" id="GO:0043916">
    <property type="term" value="F:DNA-7-methylguanine glycosylase activity"/>
    <property type="evidence" value="ECO:0007669"/>
    <property type="project" value="TreeGrafter"/>
</dbReference>
<evidence type="ECO:0000313" key="5">
    <source>
        <dbReference type="EMBL" id="OSX70515.1"/>
    </source>
</evidence>
<dbReference type="Pfam" id="PF00730">
    <property type="entry name" value="HhH-GPD"/>
    <property type="match status" value="1"/>
</dbReference>